<accession>A0A133YGC3</accession>
<proteinExistence type="predicted"/>
<dbReference type="EMBL" id="LSCV01000005">
    <property type="protein sequence ID" value="KXB42239.1"/>
    <property type="molecule type" value="Genomic_DNA"/>
</dbReference>
<dbReference type="RefSeq" id="WP_156422946.1">
    <property type="nucleotide sequence ID" value="NZ_CP118869.1"/>
</dbReference>
<dbReference type="Proteomes" id="UP000070080">
    <property type="component" value="Unassembled WGS sequence"/>
</dbReference>
<evidence type="ECO:0000313" key="2">
    <source>
        <dbReference type="Proteomes" id="UP000070080"/>
    </source>
</evidence>
<protein>
    <submittedName>
        <fullName evidence="1">Uncharacterized protein</fullName>
    </submittedName>
</protein>
<dbReference type="AlphaFoldDB" id="A0A133YGC3"/>
<dbReference type="STRING" id="1497955.HMPREF1872_00413"/>
<keyword evidence="2" id="KW-1185">Reference proteome</keyword>
<name>A0A133YGC3_9FIRM</name>
<organism evidence="1 2">
    <name type="scientific">Amygdalobacter nucleatus</name>
    <dbReference type="NCBI Taxonomy" id="3029274"/>
    <lineage>
        <taxon>Bacteria</taxon>
        <taxon>Bacillati</taxon>
        <taxon>Bacillota</taxon>
        <taxon>Clostridia</taxon>
        <taxon>Eubacteriales</taxon>
        <taxon>Oscillospiraceae</taxon>
        <taxon>Amygdalobacter</taxon>
    </lineage>
</organism>
<reference evidence="2" key="1">
    <citation type="submission" date="2016-01" db="EMBL/GenBank/DDBJ databases">
        <authorList>
            <person name="Mitreva M."/>
            <person name="Pepin K.H."/>
            <person name="Mihindukulasuriya K.A."/>
            <person name="Fulton R."/>
            <person name="Fronick C."/>
            <person name="O'Laughlin M."/>
            <person name="Miner T."/>
            <person name="Herter B."/>
            <person name="Rosa B.A."/>
            <person name="Cordes M."/>
            <person name="Tomlinson C."/>
            <person name="Wollam A."/>
            <person name="Palsikar V.B."/>
            <person name="Mardis E.R."/>
            <person name="Wilson R.K."/>
        </authorList>
    </citation>
    <scope>NUCLEOTIDE SEQUENCE [LARGE SCALE GENOMIC DNA]</scope>
    <source>
        <strain evidence="2">KA00274</strain>
    </source>
</reference>
<sequence length="50" mass="5677">MSTIRKSITLTAPIYEIINDYAKKQGMSFPEFLRDTALKEIARSENASLL</sequence>
<evidence type="ECO:0000313" key="1">
    <source>
        <dbReference type="EMBL" id="KXB42239.1"/>
    </source>
</evidence>
<comment type="caution">
    <text evidence="1">The sequence shown here is derived from an EMBL/GenBank/DDBJ whole genome shotgun (WGS) entry which is preliminary data.</text>
</comment>
<gene>
    <name evidence="1" type="ORF">HMPREF1872_00413</name>
</gene>
<dbReference type="OrthoDB" id="3034930at2"/>